<proteinExistence type="predicted"/>
<comment type="caution">
    <text evidence="1">The sequence shown here is derived from an EMBL/GenBank/DDBJ whole genome shotgun (WGS) entry which is preliminary data.</text>
</comment>
<dbReference type="OrthoDB" id="9763471at2"/>
<organism evidence="1 2">
    <name type="scientific">Chelatococcus asaccharovorans</name>
    <dbReference type="NCBI Taxonomy" id="28210"/>
    <lineage>
        <taxon>Bacteria</taxon>
        <taxon>Pseudomonadati</taxon>
        <taxon>Pseudomonadota</taxon>
        <taxon>Alphaproteobacteria</taxon>
        <taxon>Hyphomicrobiales</taxon>
        <taxon>Chelatococcaceae</taxon>
        <taxon>Chelatococcus</taxon>
    </lineage>
</organism>
<evidence type="ECO:0000313" key="2">
    <source>
        <dbReference type="Proteomes" id="UP000248021"/>
    </source>
</evidence>
<dbReference type="EMBL" id="QJJK01000002">
    <property type="protein sequence ID" value="PXW63483.1"/>
    <property type="molecule type" value="Genomic_DNA"/>
</dbReference>
<accession>A0A2V3UDU5</accession>
<sequence>MSEKLITANLASTIATRALPGITQWNRLEGRPRTENFERALRAEIRDPLWLLSRQWQMGEFRGDDAGSPIFARTRIETTRLTGYRAAHGSAEAFDTSLPLEARVEPLPLALSLGDHDIALDIRLMLGRYWLKLIKALPQAARGQYIAAYPIHAPDPNDASDAPTLAHAEAWAQFAAVAGRAMDGARLYAYLKADPAHRASDGIAALAGSEAQADAQGVRFLAWFEKLLHQPAEGSAFVPERLEYQFSCSTPAAAGTDKVYVADQYFQGHLDWYNFDSDPTQTTLGEATAEGEITEAVEPEVTTLTTLPAQATFNGMPNTRWWAFEDGRTNFGDIKPDTTDLAKLLLIEFGLVYANDWFVVPFVVPAGAIATIKGMAVTNVFGERIWIEAAGRGADDDWQRWALFLTSVKGQGHQAADLSLMIPPTAQKTLEAAPLEEVIFVRDEMANMVWGLEKTVPLPSGMPKPGAAAARETRLFFEKDVERRLGAPPQPPPAASGAKIRYKVMSTVPENWIPMIPVHVPGDNREVQLQRASMPRIIEGDPSPPASVRPRTSLLRHGLDQAPPQPYFLHEEEVSRAGVRVTKSFQRTRWRDGRVWLWLGLRKQTGRGAGSSGLAFDRIVDL</sequence>
<reference evidence="1 2" key="1">
    <citation type="submission" date="2018-05" db="EMBL/GenBank/DDBJ databases">
        <title>Genomic Encyclopedia of Type Strains, Phase IV (KMG-IV): sequencing the most valuable type-strain genomes for metagenomic binning, comparative biology and taxonomic classification.</title>
        <authorList>
            <person name="Goeker M."/>
        </authorList>
    </citation>
    <scope>NUCLEOTIDE SEQUENCE [LARGE SCALE GENOMIC DNA]</scope>
    <source>
        <strain evidence="1 2">DSM 6462</strain>
    </source>
</reference>
<dbReference type="Proteomes" id="UP000248021">
    <property type="component" value="Unassembled WGS sequence"/>
</dbReference>
<evidence type="ECO:0000313" key="1">
    <source>
        <dbReference type="EMBL" id="PXW63483.1"/>
    </source>
</evidence>
<protein>
    <submittedName>
        <fullName evidence="1">Uncharacterized protein</fullName>
    </submittedName>
</protein>
<dbReference type="RefSeq" id="WP_110373621.1">
    <property type="nucleotide sequence ID" value="NZ_JAHBRY010000002.1"/>
</dbReference>
<dbReference type="AlphaFoldDB" id="A0A2V3UDU5"/>
<keyword evidence="2" id="KW-1185">Reference proteome</keyword>
<name>A0A2V3UDU5_9HYPH</name>
<gene>
    <name evidence="1" type="ORF">C7450_102399</name>
</gene>